<dbReference type="EMBL" id="QSEW01000002">
    <property type="protein sequence ID" value="RHA01738.1"/>
    <property type="molecule type" value="Genomic_DNA"/>
</dbReference>
<dbReference type="EMBL" id="QSOI01000003">
    <property type="protein sequence ID" value="RGI85703.1"/>
    <property type="molecule type" value="Genomic_DNA"/>
</dbReference>
<reference evidence="4 5" key="1">
    <citation type="submission" date="2018-08" db="EMBL/GenBank/DDBJ databases">
        <title>A genome reference for cultivated species of the human gut microbiota.</title>
        <authorList>
            <person name="Zou Y."/>
            <person name="Xue W."/>
            <person name="Luo G."/>
        </authorList>
    </citation>
    <scope>NUCLEOTIDE SEQUENCE [LARGE SCALE GENOMIC DNA]</scope>
    <source>
        <strain evidence="3 6">AM46-16</strain>
        <strain evidence="2 5">TF11-11</strain>
        <strain evidence="1 4">TM09-19AC</strain>
    </source>
</reference>
<evidence type="ECO:0000313" key="4">
    <source>
        <dbReference type="Proteomes" id="UP000260664"/>
    </source>
</evidence>
<name>A0A3E4MB78_9FIRM</name>
<evidence type="ECO:0000313" key="2">
    <source>
        <dbReference type="EMBL" id="RGK46894.1"/>
    </source>
</evidence>
<organism evidence="2 5">
    <name type="scientific">Dorea formicigenerans</name>
    <dbReference type="NCBI Taxonomy" id="39486"/>
    <lineage>
        <taxon>Bacteria</taxon>
        <taxon>Bacillati</taxon>
        <taxon>Bacillota</taxon>
        <taxon>Clostridia</taxon>
        <taxon>Lachnospirales</taxon>
        <taxon>Lachnospiraceae</taxon>
        <taxon>Dorea</taxon>
    </lineage>
</organism>
<gene>
    <name evidence="3" type="ORF">DW957_02850</name>
    <name evidence="2" type="ORF">DXD10_10410</name>
    <name evidence="1" type="ORF">DXD84_03115</name>
</gene>
<dbReference type="Proteomes" id="UP000260664">
    <property type="component" value="Unassembled WGS sequence"/>
</dbReference>
<proteinExistence type="predicted"/>
<evidence type="ECO:0000313" key="3">
    <source>
        <dbReference type="EMBL" id="RHA01738.1"/>
    </source>
</evidence>
<evidence type="ECO:0000313" key="1">
    <source>
        <dbReference type="EMBL" id="RGI85703.1"/>
    </source>
</evidence>
<dbReference type="RefSeq" id="WP_117494419.1">
    <property type="nucleotide sequence ID" value="NZ_QSOI01000003.1"/>
</dbReference>
<comment type="caution">
    <text evidence="2">The sequence shown here is derived from an EMBL/GenBank/DDBJ whole genome shotgun (WGS) entry which is preliminary data.</text>
</comment>
<dbReference type="AlphaFoldDB" id="A0A3E4MB78"/>
<evidence type="ECO:0000313" key="5">
    <source>
        <dbReference type="Proteomes" id="UP000261208"/>
    </source>
</evidence>
<dbReference type="EMBL" id="QSQQ01000013">
    <property type="protein sequence ID" value="RGK46894.1"/>
    <property type="molecule type" value="Genomic_DNA"/>
</dbReference>
<sequence>MQNKNRNNQVYTEGQQSGKTDYPIASLLKVGKENAISTKELVRLSGCKSVRDLQERIFQERCTGAIICSGSGAGYWLPKDKEEIRKFCETMEKRAKNTFNATKSARRALELPEGQLDITE</sequence>
<protein>
    <submittedName>
        <fullName evidence="2">Uncharacterized protein</fullName>
    </submittedName>
</protein>
<dbReference type="Proteomes" id="UP000261208">
    <property type="component" value="Unassembled WGS sequence"/>
</dbReference>
<evidence type="ECO:0000313" key="6">
    <source>
        <dbReference type="Proteomes" id="UP000284962"/>
    </source>
</evidence>
<accession>A0A3E4MB78</accession>
<dbReference type="Proteomes" id="UP000284962">
    <property type="component" value="Unassembled WGS sequence"/>
</dbReference>